<dbReference type="STRING" id="112903.SAMN04490178_1425"/>
<name>A0A1H8Y4F3_9FIRM</name>
<dbReference type="EMBL" id="FODY01000042">
    <property type="protein sequence ID" value="SEP46956.1"/>
    <property type="molecule type" value="Genomic_DNA"/>
</dbReference>
<reference evidence="1 2" key="1">
    <citation type="submission" date="2016-10" db="EMBL/GenBank/DDBJ databases">
        <authorList>
            <person name="de Groot N.N."/>
        </authorList>
    </citation>
    <scope>NUCLEOTIDE SEQUENCE [LARGE SCALE GENOMIC DNA]</scope>
    <source>
        <strain evidence="1 2">DSM 13305</strain>
    </source>
</reference>
<accession>A0A1H8Y4F3</accession>
<evidence type="ECO:0000313" key="1">
    <source>
        <dbReference type="EMBL" id="SEP46956.1"/>
    </source>
</evidence>
<gene>
    <name evidence="1" type="ORF">SAMN04490178_1425</name>
</gene>
<proteinExistence type="predicted"/>
<organism evidence="1 2">
    <name type="scientific">Propionispora vibrioides</name>
    <dbReference type="NCBI Taxonomy" id="112903"/>
    <lineage>
        <taxon>Bacteria</taxon>
        <taxon>Bacillati</taxon>
        <taxon>Bacillota</taxon>
        <taxon>Negativicutes</taxon>
        <taxon>Selenomonadales</taxon>
        <taxon>Sporomusaceae</taxon>
        <taxon>Propionispora</taxon>
    </lineage>
</organism>
<sequence>MRLLRYGQRYWAIYDKNGELICVTVYKKGALEVMKRLNNNEREESDL</sequence>
<dbReference type="AlphaFoldDB" id="A0A1H8Y4F3"/>
<evidence type="ECO:0000313" key="2">
    <source>
        <dbReference type="Proteomes" id="UP000198847"/>
    </source>
</evidence>
<dbReference type="Proteomes" id="UP000198847">
    <property type="component" value="Unassembled WGS sequence"/>
</dbReference>
<protein>
    <submittedName>
        <fullName evidence="1">Uncharacterized protein</fullName>
    </submittedName>
</protein>
<keyword evidence="2" id="KW-1185">Reference proteome</keyword>